<dbReference type="InterPro" id="IPR011639">
    <property type="entry name" value="MethylTrfase_TaqI-like_dom"/>
</dbReference>
<evidence type="ECO:0000313" key="7">
    <source>
        <dbReference type="EMBL" id="WED77838.1"/>
    </source>
</evidence>
<dbReference type="Pfam" id="PF07669">
    <property type="entry name" value="Eco57I"/>
    <property type="match status" value="1"/>
</dbReference>
<dbReference type="REBASE" id="697502">
    <property type="entry name" value="AalK520ORF6330P"/>
</dbReference>
<dbReference type="InterPro" id="IPR050953">
    <property type="entry name" value="N4_N6_ade-DNA_methylase"/>
</dbReference>
<reference evidence="7" key="1">
    <citation type="submission" date="2023-02" db="EMBL/GenBank/DDBJ databases">
        <title>The sequence of Aeromonas allosaccharophila K520.</title>
        <authorList>
            <person name="Luo X."/>
        </authorList>
    </citation>
    <scope>NUCLEOTIDE SEQUENCE</scope>
    <source>
        <strain evidence="7">K520</strain>
    </source>
</reference>
<dbReference type="Proteomes" id="UP001213721">
    <property type="component" value="Chromosome"/>
</dbReference>
<evidence type="ECO:0000256" key="4">
    <source>
        <dbReference type="ARBA" id="ARBA00022691"/>
    </source>
</evidence>
<dbReference type="SUPFAM" id="SSF53335">
    <property type="entry name" value="S-adenosyl-L-methionine-dependent methyltransferases"/>
    <property type="match status" value="1"/>
</dbReference>
<evidence type="ECO:0000259" key="6">
    <source>
        <dbReference type="Pfam" id="PF07669"/>
    </source>
</evidence>
<keyword evidence="4" id="KW-0949">S-adenosyl-L-methionine</keyword>
<keyword evidence="3" id="KW-0808">Transferase</keyword>
<accession>A0AAX3NUP6</accession>
<sequence length="1153" mass="130090">MRQALDKTLRNQLESTVLAAREVVETACREEIERLGVADATVPAFLNDAQRKLRNRLRAHARQLGDPLHDNGKQETAHLLAEMAYEQWHRMLFARFLEQNNLLMYDAYTPVTLDECAELLEEETDCASAWELAGHLAAKMLPQVFRVDSPVLAVRLPINHQRTLEGLIMALSPAVFEAQDSLGWCYQFWQSKRKDEVNKSGVPIGADELSPVTQLFTEPYMVSFLLDNALGAWWAKRRLTQDHLRHASSEQELRERAAIDGVPLSYLRFVKVSDAQGERWQPAGGWYDAWPSEISELKALDPCCGSGHFLVALFLMLVPMRMHLESIDARTAIERVLSQNLHGLELDGRCIEIAAFALALEAWRFPDAGGYRPLPALQLACSGQDVEAASLEWQQLAKQNPQLESALSWLKRQFKDAPVLGSLIDIQRAPYEGKAQGAPAPWQQLLDAQAQNAAKSDDESQETQVAAQGLAMAAKLLAGRYHLVATNVPYLGRGKQCAVLQDFCENYYPEAKADLATVFLERCLDFNPQGGSSTIVLPQNWLFLTSYKKFRETLLTEQTWNLLARLGEKGFESASAAGAFVALITLSKGVAPKEALLRGMDVAELKTAMEKSQALCSIIIKPISQMGQLMNPDSRISLDSQVSSHPLLKDFCECYQGIRTGEKELFIRLFWELSAFSDKWDFYRNSNNALNSFGGMHEVILWENGVGRLHAFAAERRDMLHDMHESGNKAWGEYGVAINQMRSLKASYFCGEKFDGNVNVIFAKNKEHLASLWAYCSSDEYNENVRRIDQKLNVTNATLLKVPFDLEQWKQVANSDYPNGLPKPYTNDPTQWIFHGHPCASVVWDEASKWTKEGPVRFDDTVLQVAVARLLGYQWPAELGEEMELADEQRQLVDEVAKLNAFADEDGIVCLPAVRGEAPAHTRLEKLLVAAYEDDWKNGALDKLLTAVGSKSLELWLRDKFFEQHCKLFQHRPFIWHIWDGLKDGFSALVNYHKLDRSGLERLIYTYLGDWIRIQEQGVKEARDGAEERLTAAKNLQQRLEAILAGEKGLDIFVRWKTLAEQPIGWEPDLNDGVRLNIRPFLKAADVGKKGAGILRFKPNINWNKDRGNDVASAPWYTLGLQYGEKEGARINDHHLSLAEKRDARQQAAEKKI</sequence>
<dbReference type="EMBL" id="CP118988">
    <property type="protein sequence ID" value="WED77838.1"/>
    <property type="molecule type" value="Genomic_DNA"/>
</dbReference>
<dbReference type="GO" id="GO:0006304">
    <property type="term" value="P:DNA modification"/>
    <property type="evidence" value="ECO:0007669"/>
    <property type="project" value="InterPro"/>
</dbReference>
<feature type="domain" description="Type II methyltransferase M.TaqI-like" evidence="6">
    <location>
        <begin position="339"/>
        <end position="566"/>
    </location>
</feature>
<gene>
    <name evidence="7" type="ORF">PYU98_06330</name>
</gene>
<dbReference type="AlphaFoldDB" id="A0AAX3NUP6"/>
<comment type="catalytic activity">
    <reaction evidence="5">
        <text>a 2'-deoxyadenosine in DNA + S-adenosyl-L-methionine = an N(6)-methyl-2'-deoxyadenosine in DNA + S-adenosyl-L-homocysteine + H(+)</text>
        <dbReference type="Rhea" id="RHEA:15197"/>
        <dbReference type="Rhea" id="RHEA-COMP:12418"/>
        <dbReference type="Rhea" id="RHEA-COMP:12419"/>
        <dbReference type="ChEBI" id="CHEBI:15378"/>
        <dbReference type="ChEBI" id="CHEBI:57856"/>
        <dbReference type="ChEBI" id="CHEBI:59789"/>
        <dbReference type="ChEBI" id="CHEBI:90615"/>
        <dbReference type="ChEBI" id="CHEBI:90616"/>
        <dbReference type="EC" id="2.1.1.72"/>
    </reaction>
</comment>
<dbReference type="RefSeq" id="WP_275057682.1">
    <property type="nucleotide sequence ID" value="NZ_CP118988.1"/>
</dbReference>
<evidence type="ECO:0000256" key="1">
    <source>
        <dbReference type="ARBA" id="ARBA00011900"/>
    </source>
</evidence>
<name>A0AAX3NUP6_9GAMM</name>
<dbReference type="PRINTS" id="PR00507">
    <property type="entry name" value="N12N6MTFRASE"/>
</dbReference>
<evidence type="ECO:0000256" key="3">
    <source>
        <dbReference type="ARBA" id="ARBA00022679"/>
    </source>
</evidence>
<dbReference type="PANTHER" id="PTHR33841">
    <property type="entry name" value="DNA METHYLTRANSFERASE YEEA-RELATED"/>
    <property type="match status" value="1"/>
</dbReference>
<evidence type="ECO:0000256" key="5">
    <source>
        <dbReference type="ARBA" id="ARBA00047942"/>
    </source>
</evidence>
<keyword evidence="2 7" id="KW-0489">Methyltransferase</keyword>
<dbReference type="GO" id="GO:0032259">
    <property type="term" value="P:methylation"/>
    <property type="evidence" value="ECO:0007669"/>
    <property type="project" value="UniProtKB-KW"/>
</dbReference>
<dbReference type="GO" id="GO:0009007">
    <property type="term" value="F:site-specific DNA-methyltransferase (adenine-specific) activity"/>
    <property type="evidence" value="ECO:0007669"/>
    <property type="project" value="UniProtKB-EC"/>
</dbReference>
<dbReference type="Gene3D" id="3.40.50.150">
    <property type="entry name" value="Vaccinia Virus protein VP39"/>
    <property type="match status" value="1"/>
</dbReference>
<proteinExistence type="predicted"/>
<evidence type="ECO:0000313" key="8">
    <source>
        <dbReference type="Proteomes" id="UP001213721"/>
    </source>
</evidence>
<protein>
    <recommendedName>
        <fullName evidence="1">site-specific DNA-methyltransferase (adenine-specific)</fullName>
        <ecNumber evidence="1">2.1.1.72</ecNumber>
    </recommendedName>
</protein>
<organism evidence="7 8">
    <name type="scientific">Aeromonas allosaccharophila</name>
    <dbReference type="NCBI Taxonomy" id="656"/>
    <lineage>
        <taxon>Bacteria</taxon>
        <taxon>Pseudomonadati</taxon>
        <taxon>Pseudomonadota</taxon>
        <taxon>Gammaproteobacteria</taxon>
        <taxon>Aeromonadales</taxon>
        <taxon>Aeromonadaceae</taxon>
        <taxon>Aeromonas</taxon>
    </lineage>
</organism>
<dbReference type="PANTHER" id="PTHR33841:SF1">
    <property type="entry name" value="DNA METHYLTRANSFERASE A"/>
    <property type="match status" value="1"/>
</dbReference>
<dbReference type="EC" id="2.1.1.72" evidence="1"/>
<evidence type="ECO:0000256" key="2">
    <source>
        <dbReference type="ARBA" id="ARBA00022603"/>
    </source>
</evidence>
<dbReference type="InterPro" id="IPR029063">
    <property type="entry name" value="SAM-dependent_MTases_sf"/>
</dbReference>